<dbReference type="Proteomes" id="UP000281553">
    <property type="component" value="Unassembled WGS sequence"/>
</dbReference>
<dbReference type="EMBL" id="UYRU01100439">
    <property type="protein sequence ID" value="VDN41100.1"/>
    <property type="molecule type" value="Genomic_DNA"/>
</dbReference>
<dbReference type="AlphaFoldDB" id="A0A3P7NL28"/>
<organism evidence="1 2">
    <name type="scientific">Dibothriocephalus latus</name>
    <name type="common">Fish tapeworm</name>
    <name type="synonym">Diphyllobothrium latum</name>
    <dbReference type="NCBI Taxonomy" id="60516"/>
    <lineage>
        <taxon>Eukaryota</taxon>
        <taxon>Metazoa</taxon>
        <taxon>Spiralia</taxon>
        <taxon>Lophotrochozoa</taxon>
        <taxon>Platyhelminthes</taxon>
        <taxon>Cestoda</taxon>
        <taxon>Eucestoda</taxon>
        <taxon>Diphyllobothriidea</taxon>
        <taxon>Diphyllobothriidae</taxon>
        <taxon>Dibothriocephalus</taxon>
    </lineage>
</organism>
<evidence type="ECO:0000313" key="1">
    <source>
        <dbReference type="EMBL" id="VDN41100.1"/>
    </source>
</evidence>
<accession>A0A3P7NL28</accession>
<protein>
    <submittedName>
        <fullName evidence="1">Uncharacterized protein</fullName>
    </submittedName>
</protein>
<sequence length="62" mass="7057">MTVLTRSNLEIQTQLGGQQQANWIGRVVEMKDSVMPVGVKNNAVKKFMSYILRVINDHLMKP</sequence>
<reference evidence="1 2" key="1">
    <citation type="submission" date="2018-11" db="EMBL/GenBank/DDBJ databases">
        <authorList>
            <consortium name="Pathogen Informatics"/>
        </authorList>
    </citation>
    <scope>NUCLEOTIDE SEQUENCE [LARGE SCALE GENOMIC DNA]</scope>
</reference>
<name>A0A3P7NL28_DIBLA</name>
<proteinExistence type="predicted"/>
<keyword evidence="2" id="KW-1185">Reference proteome</keyword>
<evidence type="ECO:0000313" key="2">
    <source>
        <dbReference type="Proteomes" id="UP000281553"/>
    </source>
</evidence>
<gene>
    <name evidence="1" type="ORF">DILT_LOCUS18446</name>
</gene>